<dbReference type="InterPro" id="IPR042003">
    <property type="entry name" value="Sortase_E"/>
</dbReference>
<dbReference type="EMBL" id="JACFOF010000016">
    <property type="protein sequence ID" value="MBW7954088.1"/>
    <property type="molecule type" value="Genomic_DNA"/>
</dbReference>
<accession>A0A952AM34</accession>
<evidence type="ECO:0000313" key="3">
    <source>
        <dbReference type="EMBL" id="MBW7954088.1"/>
    </source>
</evidence>
<dbReference type="Proteomes" id="UP000781173">
    <property type="component" value="Unassembled WGS sequence"/>
</dbReference>
<dbReference type="GO" id="GO:0016787">
    <property type="term" value="F:hydrolase activity"/>
    <property type="evidence" value="ECO:0007669"/>
    <property type="project" value="UniProtKB-KW"/>
</dbReference>
<protein>
    <submittedName>
        <fullName evidence="3">Class E sortase</fullName>
    </submittedName>
</protein>
<dbReference type="Gene3D" id="2.40.260.10">
    <property type="entry name" value="Sortase"/>
    <property type="match status" value="1"/>
</dbReference>
<evidence type="ECO:0000256" key="1">
    <source>
        <dbReference type="ARBA" id="ARBA00022801"/>
    </source>
</evidence>
<gene>
    <name evidence="3" type="ORF">H3C67_04865</name>
</gene>
<dbReference type="InterPro" id="IPR005754">
    <property type="entry name" value="Sortase"/>
</dbReference>
<organism evidence="3 4">
    <name type="scientific">Candidatus Dojkabacteria bacterium</name>
    <dbReference type="NCBI Taxonomy" id="2099670"/>
    <lineage>
        <taxon>Bacteria</taxon>
        <taxon>Candidatus Dojkabacteria</taxon>
    </lineage>
</organism>
<feature type="transmembrane region" description="Helical" evidence="2">
    <location>
        <begin position="7"/>
        <end position="30"/>
    </location>
</feature>
<dbReference type="SUPFAM" id="SSF63817">
    <property type="entry name" value="Sortase"/>
    <property type="match status" value="1"/>
</dbReference>
<dbReference type="NCBIfam" id="TIGR01076">
    <property type="entry name" value="sortase_fam"/>
    <property type="match status" value="1"/>
</dbReference>
<sequence length="193" mass="22304">MPRIFIIIFNGLLSLVIAAIALSVIVVPFLPELIYEETGDVEIENIVQETRKTHKEEIRENFLLIPKIRVASIINEGDSYLALDQGAWRRPLASNPKEGGNTVIVAHRFLSGMQERSFYHLPKLVVGDEIYIYWDNEEYVYEVFETRTVEPYDKEIEDNSDEPILTLYTCTPLWTSDKRFVVLAKPKLIEETI</sequence>
<comment type="caution">
    <text evidence="3">The sequence shown here is derived from an EMBL/GenBank/DDBJ whole genome shotgun (WGS) entry which is preliminary data.</text>
</comment>
<keyword evidence="1" id="KW-0378">Hydrolase</keyword>
<dbReference type="AlphaFoldDB" id="A0A952AM34"/>
<proteinExistence type="predicted"/>
<name>A0A952AM34_9BACT</name>
<keyword evidence="2" id="KW-1133">Transmembrane helix</keyword>
<keyword evidence="2" id="KW-0472">Membrane</keyword>
<dbReference type="CDD" id="cd05830">
    <property type="entry name" value="Sortase_E"/>
    <property type="match status" value="1"/>
</dbReference>
<evidence type="ECO:0000313" key="4">
    <source>
        <dbReference type="Proteomes" id="UP000781173"/>
    </source>
</evidence>
<dbReference type="Pfam" id="PF04203">
    <property type="entry name" value="Sortase"/>
    <property type="match status" value="1"/>
</dbReference>
<dbReference type="InterPro" id="IPR023365">
    <property type="entry name" value="Sortase_dom-sf"/>
</dbReference>
<reference evidence="3" key="1">
    <citation type="journal article" date="2022" name="ISME J.">
        <title>A general approach to explore prokaryotic protein glycosylation reveals the unique surface layer modulation of an anammox bacterium.</title>
        <authorList>
            <person name="Pabst M."/>
            <person name="Grouzdev D.S."/>
            <person name="Lawson C.E."/>
            <person name="Kleikamp H.B.C."/>
            <person name="de Ram C."/>
            <person name="Louwen R."/>
            <person name="Lin Y.M."/>
            <person name="Lucker S."/>
            <person name="van Loosdrecht M.C.M."/>
            <person name="Laureni M."/>
        </authorList>
    </citation>
    <scope>NUCLEOTIDE SEQUENCE</scope>
    <source>
        <strain evidence="3">BROCD043</strain>
    </source>
</reference>
<evidence type="ECO:0000256" key="2">
    <source>
        <dbReference type="SAM" id="Phobius"/>
    </source>
</evidence>
<keyword evidence="2" id="KW-0812">Transmembrane</keyword>